<keyword evidence="3" id="KW-1185">Reference proteome</keyword>
<sequence length="194" mass="20643">MPTELVRPVAEHLPAYLEALDRGWSPDNVRPAETARAERAAIARDPAGFLAGLDDPGARGAPITLPDGSTRPRLPGFRRWIWDAGFCGSIGLRWQPGTPALPGHVLGHIGYAVVPWRRGEGQASRALGLMLRAAAPLGLPWVELTTDPDNLASIAVIARNGGILVGRFETDAARGQASGLRFRIALPPRDSAGQ</sequence>
<evidence type="ECO:0000313" key="2">
    <source>
        <dbReference type="EMBL" id="RAI59273.1"/>
    </source>
</evidence>
<proteinExistence type="predicted"/>
<organism evidence="2 3">
    <name type="scientific">Roseicella frigidaeris</name>
    <dbReference type="NCBI Taxonomy" id="2230885"/>
    <lineage>
        <taxon>Bacteria</taxon>
        <taxon>Pseudomonadati</taxon>
        <taxon>Pseudomonadota</taxon>
        <taxon>Alphaproteobacteria</taxon>
        <taxon>Acetobacterales</taxon>
        <taxon>Roseomonadaceae</taxon>
        <taxon>Roseicella</taxon>
    </lineage>
</organism>
<dbReference type="EMBL" id="QLIX01000005">
    <property type="protein sequence ID" value="RAI59273.1"/>
    <property type="molecule type" value="Genomic_DNA"/>
</dbReference>
<dbReference type="RefSeq" id="WP_111469530.1">
    <property type="nucleotide sequence ID" value="NZ_QLIX01000005.1"/>
</dbReference>
<accession>A0A327MB07</accession>
<gene>
    <name evidence="2" type="ORF">DOO78_09590</name>
</gene>
<dbReference type="Proteomes" id="UP000249065">
    <property type="component" value="Unassembled WGS sequence"/>
</dbReference>
<dbReference type="Gene3D" id="3.40.630.30">
    <property type="match status" value="1"/>
</dbReference>
<dbReference type="SUPFAM" id="SSF55729">
    <property type="entry name" value="Acyl-CoA N-acyltransferases (Nat)"/>
    <property type="match status" value="1"/>
</dbReference>
<comment type="caution">
    <text evidence="2">The sequence shown here is derived from an EMBL/GenBank/DDBJ whole genome shotgun (WGS) entry which is preliminary data.</text>
</comment>
<feature type="domain" description="N-acetyltransferase" evidence="1">
    <location>
        <begin position="4"/>
        <end position="187"/>
    </location>
</feature>
<dbReference type="InterPro" id="IPR000182">
    <property type="entry name" value="GNAT_dom"/>
</dbReference>
<evidence type="ECO:0000313" key="3">
    <source>
        <dbReference type="Proteomes" id="UP000249065"/>
    </source>
</evidence>
<dbReference type="AlphaFoldDB" id="A0A327MB07"/>
<reference evidence="3" key="1">
    <citation type="submission" date="2018-06" db="EMBL/GenBank/DDBJ databases">
        <authorList>
            <person name="Khan S.A."/>
        </authorList>
    </citation>
    <scope>NUCLEOTIDE SEQUENCE [LARGE SCALE GENOMIC DNA]</scope>
    <source>
        <strain evidence="3">DB-1506</strain>
    </source>
</reference>
<dbReference type="GO" id="GO:0016747">
    <property type="term" value="F:acyltransferase activity, transferring groups other than amino-acyl groups"/>
    <property type="evidence" value="ECO:0007669"/>
    <property type="project" value="InterPro"/>
</dbReference>
<dbReference type="Pfam" id="PF13302">
    <property type="entry name" value="Acetyltransf_3"/>
    <property type="match status" value="1"/>
</dbReference>
<keyword evidence="2" id="KW-0808">Transferase</keyword>
<name>A0A327MB07_9PROT</name>
<evidence type="ECO:0000259" key="1">
    <source>
        <dbReference type="PROSITE" id="PS51186"/>
    </source>
</evidence>
<dbReference type="OrthoDB" id="5293267at2"/>
<dbReference type="InterPro" id="IPR016181">
    <property type="entry name" value="Acyl_CoA_acyltransferase"/>
</dbReference>
<dbReference type="PROSITE" id="PS51186">
    <property type="entry name" value="GNAT"/>
    <property type="match status" value="1"/>
</dbReference>
<protein>
    <submittedName>
        <fullName evidence="2">GNAT family N-acetyltransferase</fullName>
    </submittedName>
</protein>